<reference evidence="1 3" key="1">
    <citation type="journal article" date="2015" name="Genome Announc.">
        <title>Draft Genome Sequence of a Heterotrophic Facultative Anaerobic Thermophilic Bacterium, Ardenticatena maritima Strain 110ST.</title>
        <authorList>
            <person name="Kawaichi S."/>
            <person name="Yoshida T."/>
            <person name="Sako Y."/>
            <person name="Nakamura R."/>
        </authorList>
    </citation>
    <scope>NUCLEOTIDE SEQUENCE [LARGE SCALE GENOMIC DNA]</scope>
    <source>
        <strain evidence="1 3">110S</strain>
    </source>
</reference>
<evidence type="ECO:0000313" key="3">
    <source>
        <dbReference type="Proteomes" id="UP000037784"/>
    </source>
</evidence>
<dbReference type="RefSeq" id="WP_054493710.1">
    <property type="nucleotide sequence ID" value="NZ_BBZA01000211.1"/>
</dbReference>
<dbReference type="Proteomes" id="UP000037784">
    <property type="component" value="Unassembled WGS sequence"/>
</dbReference>
<dbReference type="Proteomes" id="UP000050502">
    <property type="component" value="Unassembled WGS sequence"/>
</dbReference>
<dbReference type="EMBL" id="LGKN01000003">
    <property type="protein sequence ID" value="KPL89296.1"/>
    <property type="molecule type" value="Genomic_DNA"/>
</dbReference>
<evidence type="ECO:0000313" key="1">
    <source>
        <dbReference type="EMBL" id="GAP63942.1"/>
    </source>
</evidence>
<name>A0A0M8KA96_9CHLR</name>
<protein>
    <submittedName>
        <fullName evidence="1">Uncharacterized protein</fullName>
    </submittedName>
</protein>
<reference evidence="2 4" key="2">
    <citation type="submission" date="2015-07" db="EMBL/GenBank/DDBJ databases">
        <title>Whole genome sequence of Ardenticatena maritima DSM 23922.</title>
        <authorList>
            <person name="Hemp J."/>
            <person name="Ward L.M."/>
            <person name="Pace L.A."/>
            <person name="Fischer W.W."/>
        </authorList>
    </citation>
    <scope>NUCLEOTIDE SEQUENCE [LARGE SCALE GENOMIC DNA]</scope>
    <source>
        <strain evidence="2 4">110S</strain>
    </source>
</reference>
<reference evidence="3" key="3">
    <citation type="submission" date="2015-08" db="EMBL/GenBank/DDBJ databases">
        <title>Draft Genome Sequence of a Heterotrophic Facultative Anaerobic Bacterium Ardenticatena maritima Strain 110S.</title>
        <authorList>
            <person name="Kawaichi S."/>
            <person name="Yoshida T."/>
            <person name="Sako Y."/>
            <person name="Nakamura R."/>
        </authorList>
    </citation>
    <scope>NUCLEOTIDE SEQUENCE [LARGE SCALE GENOMIC DNA]</scope>
    <source>
        <strain evidence="3">110S</strain>
    </source>
</reference>
<keyword evidence="3" id="KW-1185">Reference proteome</keyword>
<organism evidence="1 3">
    <name type="scientific">Ardenticatena maritima</name>
    <dbReference type="NCBI Taxonomy" id="872965"/>
    <lineage>
        <taxon>Bacteria</taxon>
        <taxon>Bacillati</taxon>
        <taxon>Chloroflexota</taxon>
        <taxon>Ardenticatenia</taxon>
        <taxon>Ardenticatenales</taxon>
        <taxon>Ardenticatenaceae</taxon>
        <taxon>Ardenticatena</taxon>
    </lineage>
</organism>
<evidence type="ECO:0000313" key="2">
    <source>
        <dbReference type="EMBL" id="KPL89296.1"/>
    </source>
</evidence>
<gene>
    <name evidence="1" type="ORF">ARMA_2365</name>
    <name evidence="2" type="ORF">SE16_02145</name>
</gene>
<comment type="caution">
    <text evidence="1">The sequence shown here is derived from an EMBL/GenBank/DDBJ whole genome shotgun (WGS) entry which is preliminary data.</text>
</comment>
<sequence length="67" mass="7766">MNGAEARTPVRHLVQTEWETLALDGAQTERLVHLVPLATDIVMHVLERLLNETMPEEVKHDARPHWY</sequence>
<dbReference type="InParanoid" id="A0A0M8KA96"/>
<evidence type="ECO:0000313" key="4">
    <source>
        <dbReference type="Proteomes" id="UP000050502"/>
    </source>
</evidence>
<proteinExistence type="predicted"/>
<dbReference type="STRING" id="872965.SE16_02145"/>
<accession>A0A0M8KA96</accession>
<dbReference type="AlphaFoldDB" id="A0A0M8KA96"/>
<dbReference type="EMBL" id="BBZA01000211">
    <property type="protein sequence ID" value="GAP63942.1"/>
    <property type="molecule type" value="Genomic_DNA"/>
</dbReference>